<dbReference type="PANTHER" id="PTHR44858">
    <property type="entry name" value="TETRATRICOPEPTIDE REPEAT PROTEIN 6"/>
    <property type="match status" value="1"/>
</dbReference>
<dbReference type="Pfam" id="PF13181">
    <property type="entry name" value="TPR_8"/>
    <property type="match status" value="1"/>
</dbReference>
<dbReference type="PROSITE" id="PS50005">
    <property type="entry name" value="TPR"/>
    <property type="match status" value="4"/>
</dbReference>
<protein>
    <submittedName>
        <fullName evidence="5">TPR Domain containing protein</fullName>
    </submittedName>
</protein>
<dbReference type="Gene3D" id="1.25.40.10">
    <property type="entry name" value="Tetratricopeptide repeat domain"/>
    <property type="match status" value="3"/>
</dbReference>
<feature type="compositionally biased region" description="Basic and acidic residues" evidence="4">
    <location>
        <begin position="493"/>
        <end position="502"/>
    </location>
</feature>
<evidence type="ECO:0000313" key="6">
    <source>
        <dbReference type="Proteomes" id="UP000034883"/>
    </source>
</evidence>
<organism evidence="5 6">
    <name type="scientific">Sandaracinus amylolyticus</name>
    <dbReference type="NCBI Taxonomy" id="927083"/>
    <lineage>
        <taxon>Bacteria</taxon>
        <taxon>Pseudomonadati</taxon>
        <taxon>Myxococcota</taxon>
        <taxon>Polyangia</taxon>
        <taxon>Polyangiales</taxon>
        <taxon>Sandaracinaceae</taxon>
        <taxon>Sandaracinus</taxon>
    </lineage>
</organism>
<dbReference type="InterPro" id="IPR019734">
    <property type="entry name" value="TPR_rpt"/>
</dbReference>
<dbReference type="SMART" id="SM00028">
    <property type="entry name" value="TPR"/>
    <property type="match status" value="5"/>
</dbReference>
<evidence type="ECO:0000256" key="3">
    <source>
        <dbReference type="PROSITE-ProRule" id="PRU00339"/>
    </source>
</evidence>
<feature type="compositionally biased region" description="Pro residues" evidence="4">
    <location>
        <begin position="517"/>
        <end position="529"/>
    </location>
</feature>
<feature type="region of interest" description="Disordered" evidence="4">
    <location>
        <begin position="491"/>
        <end position="529"/>
    </location>
</feature>
<evidence type="ECO:0000256" key="4">
    <source>
        <dbReference type="SAM" id="MobiDB-lite"/>
    </source>
</evidence>
<feature type="repeat" description="TPR" evidence="3">
    <location>
        <begin position="352"/>
        <end position="385"/>
    </location>
</feature>
<feature type="compositionally biased region" description="Low complexity" evidence="4">
    <location>
        <begin position="503"/>
        <end position="516"/>
    </location>
</feature>
<dbReference type="Pfam" id="PF13414">
    <property type="entry name" value="TPR_11"/>
    <property type="match status" value="1"/>
</dbReference>
<keyword evidence="6" id="KW-1185">Reference proteome</keyword>
<reference evidence="5 6" key="1">
    <citation type="submission" date="2015-03" db="EMBL/GenBank/DDBJ databases">
        <title>Genome assembly of Sandaracinus amylolyticus DSM 53668.</title>
        <authorList>
            <person name="Sharma G."/>
            <person name="Subramanian S."/>
        </authorList>
    </citation>
    <scope>NUCLEOTIDE SEQUENCE [LARGE SCALE GENOMIC DNA]</scope>
    <source>
        <strain evidence="5 6">DSM 53668</strain>
    </source>
</reference>
<dbReference type="SUPFAM" id="SSF48452">
    <property type="entry name" value="TPR-like"/>
    <property type="match status" value="1"/>
</dbReference>
<dbReference type="KEGG" id="samy:DB32_004208"/>
<dbReference type="PANTHER" id="PTHR44858:SF1">
    <property type="entry name" value="UDP-N-ACETYLGLUCOSAMINE--PEPTIDE N-ACETYLGLUCOSAMINYLTRANSFERASE SPINDLY-RELATED"/>
    <property type="match status" value="1"/>
</dbReference>
<sequence>MFLAIATGLLGAIAAGCGGGGGAGGGGGEGGGGGTAGGEGVTTPAGTAVSESDRQRWSAAMELFNTSAAGGWTEEECSAVISRFDEVNRQHSGGTFTEAIYMIGVTHERCGHAEQAREFYNRTLQANERFCGARVALGVEHYRAGRVQQARSEFERAVRDDSRCTEGYTNLAILQRRDPSTQAEALNNLRRALAIQSSYLPAFNQMALLYLDSAIRRAQSGGASTATVAGGTAAASGAQQQQQQEDESTVAARRAAARRAQASQMLDLAEVVCRQAQLIDGGYAPIYNTWGLINVQQGNIIAALAKFERAFNLDPNLFEAYMNFGELTLSFRGYEDAGRAFTRATELRSDSYDAWLGLGAALRGLRQTEQAQAAYERAIQIDANRPEAYFNLGLLYNDYMGGGEADLRRAQQYYRDFAQRAGTRPELADVVQSVNRTCGCEHEQQQGGARRSARRARAAARGYGRRRACTSGRVEAIECNIRLQAELAQMQADAERMAREIEAQAAQQQQQQEQQATPPPEGQTPPPAQ</sequence>
<feature type="repeat" description="TPR" evidence="3">
    <location>
        <begin position="318"/>
        <end position="351"/>
    </location>
</feature>
<feature type="region of interest" description="Disordered" evidence="4">
    <location>
        <begin position="443"/>
        <end position="465"/>
    </location>
</feature>
<feature type="repeat" description="TPR" evidence="3">
    <location>
        <begin position="97"/>
        <end position="130"/>
    </location>
</feature>
<dbReference type="Proteomes" id="UP000034883">
    <property type="component" value="Chromosome"/>
</dbReference>
<dbReference type="InterPro" id="IPR050498">
    <property type="entry name" value="Ycf3"/>
</dbReference>
<feature type="region of interest" description="Disordered" evidence="4">
    <location>
        <begin position="25"/>
        <end position="49"/>
    </location>
</feature>
<gene>
    <name evidence="5" type="ORF">DB32_004208</name>
</gene>
<feature type="repeat" description="TPR" evidence="3">
    <location>
        <begin position="284"/>
        <end position="317"/>
    </location>
</feature>
<dbReference type="AlphaFoldDB" id="A0A0F6SFJ6"/>
<evidence type="ECO:0000256" key="2">
    <source>
        <dbReference type="ARBA" id="ARBA00022803"/>
    </source>
</evidence>
<keyword evidence="2 3" id="KW-0802">TPR repeat</keyword>
<feature type="compositionally biased region" description="Gly residues" evidence="4">
    <location>
        <begin position="25"/>
        <end position="40"/>
    </location>
</feature>
<evidence type="ECO:0000313" key="5">
    <source>
        <dbReference type="EMBL" id="AKF07059.1"/>
    </source>
</evidence>
<feature type="compositionally biased region" description="Basic residues" evidence="4">
    <location>
        <begin position="451"/>
        <end position="465"/>
    </location>
</feature>
<dbReference type="InterPro" id="IPR011990">
    <property type="entry name" value="TPR-like_helical_dom_sf"/>
</dbReference>
<keyword evidence="1" id="KW-0677">Repeat</keyword>
<dbReference type="STRING" id="927083.DB32_004208"/>
<proteinExistence type="predicted"/>
<evidence type="ECO:0000256" key="1">
    <source>
        <dbReference type="ARBA" id="ARBA00022737"/>
    </source>
</evidence>
<accession>A0A0F6SFJ6</accession>
<dbReference type="EMBL" id="CP011125">
    <property type="protein sequence ID" value="AKF07059.1"/>
    <property type="molecule type" value="Genomic_DNA"/>
</dbReference>
<name>A0A0F6SFJ6_9BACT</name>